<reference evidence="2" key="1">
    <citation type="submission" date="2014-09" db="EMBL/GenBank/DDBJ databases">
        <authorList>
            <person name="Sauder A.B."/>
            <person name="McKenzie Q.R."/>
            <person name="Temple L.M."/>
            <person name="Alexis B.K."/>
            <person name="Al-Atrache Z."/>
            <person name="Lewis L.O."/>
            <person name="Loesser-Casey K.E."/>
            <person name="Mitchell K.J."/>
        </authorList>
    </citation>
    <scope>NUCLEOTIDE SEQUENCE [LARGE SCALE GENOMIC DNA]</scope>
</reference>
<protein>
    <submittedName>
        <fullName evidence="1">Uncharacterized protein</fullName>
    </submittedName>
</protein>
<dbReference type="Proteomes" id="UP000026901">
    <property type="component" value="Segment"/>
</dbReference>
<proteinExistence type="predicted"/>
<dbReference type="EMBL" id="KJ489398">
    <property type="protein sequence ID" value="AHZ09749.1"/>
    <property type="molecule type" value="Genomic_DNA"/>
</dbReference>
<keyword evidence="2" id="KW-1185">Reference proteome</keyword>
<dbReference type="RefSeq" id="YP_009035546.1">
    <property type="nucleotide sequence ID" value="NC_024207.1"/>
</dbReference>
<dbReference type="GeneID" id="19525366"/>
<dbReference type="KEGG" id="vg:19525366"/>
<sequence>MSSLRCKIFGHKLDGGTRVDPVGVARNKDGVEQALFTGESICSRCYDRVTNVRWLPIVEWERQYTYKELTGRDEKWW</sequence>
<evidence type="ECO:0000313" key="1">
    <source>
        <dbReference type="EMBL" id="AHZ09749.1"/>
    </source>
</evidence>
<dbReference type="OrthoDB" id="20661at10239"/>
<evidence type="ECO:0000313" key="2">
    <source>
        <dbReference type="Proteomes" id="UP000026901"/>
    </source>
</evidence>
<organism evidence="1 2">
    <name type="scientific">Bacillus phage Evoli</name>
    <dbReference type="NCBI Taxonomy" id="1486658"/>
    <lineage>
        <taxon>Viruses</taxon>
        <taxon>Duplodnaviria</taxon>
        <taxon>Heunggongvirae</taxon>
        <taxon>Uroviricota</taxon>
        <taxon>Caudoviricetes</taxon>
        <taxon>Herelleviridae</taxon>
        <taxon>Bastillevirinae</taxon>
        <taxon>Bastillevirus</taxon>
        <taxon>Bastillevirus evoli</taxon>
    </lineage>
</organism>
<name>A0A024AZI7_9CAUD</name>
<accession>A0A024AZI7</accession>